<comment type="caution">
    <text evidence="2">The sequence shown here is derived from an EMBL/GenBank/DDBJ whole genome shotgun (WGS) entry which is preliminary data.</text>
</comment>
<reference evidence="2" key="1">
    <citation type="journal article" date="2014" name="Front. Microbiol.">
        <title>High frequency of phylogenetically diverse reductive dehalogenase-homologous genes in deep subseafloor sedimentary metagenomes.</title>
        <authorList>
            <person name="Kawai M."/>
            <person name="Futagami T."/>
            <person name="Toyoda A."/>
            <person name="Takaki Y."/>
            <person name="Nishi S."/>
            <person name="Hori S."/>
            <person name="Arai W."/>
            <person name="Tsubouchi T."/>
            <person name="Morono Y."/>
            <person name="Uchiyama I."/>
            <person name="Ito T."/>
            <person name="Fujiyama A."/>
            <person name="Inagaki F."/>
            <person name="Takami H."/>
        </authorList>
    </citation>
    <scope>NUCLEOTIDE SEQUENCE</scope>
    <source>
        <strain evidence="2">Expedition CK06-06</strain>
    </source>
</reference>
<protein>
    <recommendedName>
        <fullName evidence="3">Chemotaxis methyl-accepting receptor HlyB-like 4HB MCP domain-containing protein</fullName>
    </recommendedName>
</protein>
<feature type="transmembrane region" description="Helical" evidence="1">
    <location>
        <begin position="7"/>
        <end position="29"/>
    </location>
</feature>
<evidence type="ECO:0000313" key="2">
    <source>
        <dbReference type="EMBL" id="GAI91601.1"/>
    </source>
</evidence>
<keyword evidence="1" id="KW-1133">Transmembrane helix</keyword>
<keyword evidence="1" id="KW-0472">Membrane</keyword>
<gene>
    <name evidence="2" type="ORF">S12H4_26691</name>
</gene>
<dbReference type="EMBL" id="BARW01015169">
    <property type="protein sequence ID" value="GAI91601.1"/>
    <property type="molecule type" value="Genomic_DNA"/>
</dbReference>
<accession>X1TJS0</accession>
<proteinExistence type="predicted"/>
<sequence length="94" mass="10629">MKINVSLSLKLTLIVVSVSAALVFSLFFYNLGLQANFFIDDYVERGDTLAKSLDASIESGYELNDTQKIQRYFENVNDSNPELLKISINMVDEK</sequence>
<keyword evidence="1" id="KW-0812">Transmembrane</keyword>
<feature type="non-terminal residue" evidence="2">
    <location>
        <position position="94"/>
    </location>
</feature>
<name>X1TJS0_9ZZZZ</name>
<organism evidence="2">
    <name type="scientific">marine sediment metagenome</name>
    <dbReference type="NCBI Taxonomy" id="412755"/>
    <lineage>
        <taxon>unclassified sequences</taxon>
        <taxon>metagenomes</taxon>
        <taxon>ecological metagenomes</taxon>
    </lineage>
</organism>
<evidence type="ECO:0008006" key="3">
    <source>
        <dbReference type="Google" id="ProtNLM"/>
    </source>
</evidence>
<dbReference type="AlphaFoldDB" id="X1TJS0"/>
<evidence type="ECO:0000256" key="1">
    <source>
        <dbReference type="SAM" id="Phobius"/>
    </source>
</evidence>